<keyword evidence="2" id="KW-1185">Reference proteome</keyword>
<evidence type="ECO:0000313" key="2">
    <source>
        <dbReference type="Proteomes" id="UP001214638"/>
    </source>
</evidence>
<gene>
    <name evidence="1" type="ORF">BdWA1_001122</name>
</gene>
<dbReference type="KEGG" id="bdw:94335420"/>
<dbReference type="AlphaFoldDB" id="A0AAD9UQQ6"/>
<name>A0AAD9UQQ6_9APIC</name>
<dbReference type="EMBL" id="JALLKP010000001">
    <property type="protein sequence ID" value="KAK2198117.1"/>
    <property type="molecule type" value="Genomic_DNA"/>
</dbReference>
<dbReference type="GeneID" id="94335420"/>
<reference evidence="1" key="1">
    <citation type="journal article" date="2023" name="Nat. Microbiol.">
        <title>Babesia duncani multi-omics identifies virulence factors and drug targets.</title>
        <authorList>
            <person name="Singh P."/>
            <person name="Lonardi S."/>
            <person name="Liang Q."/>
            <person name="Vydyam P."/>
            <person name="Khabirova E."/>
            <person name="Fang T."/>
            <person name="Gihaz S."/>
            <person name="Thekkiniath J."/>
            <person name="Munshi M."/>
            <person name="Abel S."/>
            <person name="Ciampossin L."/>
            <person name="Batugedara G."/>
            <person name="Gupta M."/>
            <person name="Lu X.M."/>
            <person name="Lenz T."/>
            <person name="Chakravarty S."/>
            <person name="Cornillot E."/>
            <person name="Hu Y."/>
            <person name="Ma W."/>
            <person name="Gonzalez L.M."/>
            <person name="Sanchez S."/>
            <person name="Estrada K."/>
            <person name="Sanchez-Flores A."/>
            <person name="Montero E."/>
            <person name="Harb O.S."/>
            <person name="Le Roch K.G."/>
            <person name="Mamoun C.B."/>
        </authorList>
    </citation>
    <scope>NUCLEOTIDE SEQUENCE</scope>
    <source>
        <strain evidence="1">WA1</strain>
    </source>
</reference>
<dbReference type="Proteomes" id="UP001214638">
    <property type="component" value="Unassembled WGS sequence"/>
</dbReference>
<accession>A0AAD9UQQ6</accession>
<dbReference type="RefSeq" id="XP_067804959.1">
    <property type="nucleotide sequence ID" value="XM_067946168.1"/>
</dbReference>
<protein>
    <submittedName>
        <fullName evidence="1">Uncharacterized protein</fullName>
    </submittedName>
</protein>
<organism evidence="1 2">
    <name type="scientific">Babesia duncani</name>
    <dbReference type="NCBI Taxonomy" id="323732"/>
    <lineage>
        <taxon>Eukaryota</taxon>
        <taxon>Sar</taxon>
        <taxon>Alveolata</taxon>
        <taxon>Apicomplexa</taxon>
        <taxon>Aconoidasida</taxon>
        <taxon>Piroplasmida</taxon>
        <taxon>Babesiidae</taxon>
        <taxon>Babesia</taxon>
    </lineage>
</organism>
<sequence>MNCSNLHYFSRHSFDDDAKTSNKFNVQLVESLLKQFKCIKNATIIHDFTDGIHVNDIFEDLKRTEGGCFRLNNVRLHTFCHVDFVRDWVLGKKVSIVSVNDVSESNPFIFTINENEGLSLRMPYEDITSLGLCNVSYSNKHNDGSITVNVKLNDWSYLGNERMNTKFYTRTINRLSTLPPAPVMIFIPQRNGIAAHLADILKNIHEIEDVDAVASPLLLKQCINIVHHEDLETQFVTSERPRNGLFFFKREEEIQEENTELSAKTCIGNKKRKIMNSSAPFPSLNANYDYFLKHQELFKKVFHALNKPKNKRGLQINELIHEISLKAPLEHLNTKCSSQDKWLYHLLDFIDEVSFKSINVNSIMEGKKQESFIVNRITGEIIPSHYCLSVFTNYSNLLSKGLDFVIISIAGYTIDQWECKTVNYLHIVSRKFSNSNKTQMLIIKSF</sequence>
<proteinExistence type="predicted"/>
<comment type="caution">
    <text evidence="1">The sequence shown here is derived from an EMBL/GenBank/DDBJ whole genome shotgun (WGS) entry which is preliminary data.</text>
</comment>
<evidence type="ECO:0000313" key="1">
    <source>
        <dbReference type="EMBL" id="KAK2198117.1"/>
    </source>
</evidence>